<reference evidence="1" key="1">
    <citation type="submission" date="2019-03" db="EMBL/GenBank/DDBJ databases">
        <title>WGS assembly of Setaria viridis.</title>
        <authorList>
            <person name="Huang P."/>
            <person name="Jenkins J."/>
            <person name="Grimwood J."/>
            <person name="Barry K."/>
            <person name="Healey A."/>
            <person name="Mamidi S."/>
            <person name="Sreedasyam A."/>
            <person name="Shu S."/>
            <person name="Feldman M."/>
            <person name="Wu J."/>
            <person name="Yu Y."/>
            <person name="Chen C."/>
            <person name="Johnson J."/>
            <person name="Rokhsar D."/>
            <person name="Baxter I."/>
            <person name="Schmutz J."/>
            <person name="Brutnell T."/>
            <person name="Kellogg E."/>
        </authorList>
    </citation>
    <scope>NUCLEOTIDE SEQUENCE [LARGE SCALE GENOMIC DNA]</scope>
</reference>
<dbReference type="AlphaFoldDB" id="A0A4U6V0H5"/>
<evidence type="ECO:0000313" key="1">
    <source>
        <dbReference type="EMBL" id="TKW22531.1"/>
    </source>
</evidence>
<gene>
    <name evidence="1" type="ORF">SEVIR_4G234601v2</name>
</gene>
<accession>A0A4U6V0H5</accession>
<evidence type="ECO:0000313" key="2">
    <source>
        <dbReference type="Proteomes" id="UP000298652"/>
    </source>
</evidence>
<protein>
    <submittedName>
        <fullName evidence="1">Uncharacterized protein</fullName>
    </submittedName>
</protein>
<dbReference type="Proteomes" id="UP000298652">
    <property type="component" value="Chromosome 4"/>
</dbReference>
<keyword evidence="2" id="KW-1185">Reference proteome</keyword>
<dbReference type="EMBL" id="CM016555">
    <property type="protein sequence ID" value="TKW22531.1"/>
    <property type="molecule type" value="Genomic_DNA"/>
</dbReference>
<sequence length="41" mass="4193">MALPCRHCPGGRADLPRARPSFCMTASASASTHPQAAGTIP</sequence>
<proteinExistence type="predicted"/>
<organism evidence="1 2">
    <name type="scientific">Setaria viridis</name>
    <name type="common">Green bristlegrass</name>
    <name type="synonym">Setaria italica subsp. viridis</name>
    <dbReference type="NCBI Taxonomy" id="4556"/>
    <lineage>
        <taxon>Eukaryota</taxon>
        <taxon>Viridiplantae</taxon>
        <taxon>Streptophyta</taxon>
        <taxon>Embryophyta</taxon>
        <taxon>Tracheophyta</taxon>
        <taxon>Spermatophyta</taxon>
        <taxon>Magnoliopsida</taxon>
        <taxon>Liliopsida</taxon>
        <taxon>Poales</taxon>
        <taxon>Poaceae</taxon>
        <taxon>PACMAD clade</taxon>
        <taxon>Panicoideae</taxon>
        <taxon>Panicodae</taxon>
        <taxon>Paniceae</taxon>
        <taxon>Cenchrinae</taxon>
        <taxon>Setaria</taxon>
    </lineage>
</organism>
<dbReference type="Gramene" id="TKW22531">
    <property type="protein sequence ID" value="TKW22531"/>
    <property type="gene ID" value="SEVIR_4G234601v2"/>
</dbReference>
<name>A0A4U6V0H5_SETVI</name>